<organism evidence="3 4">
    <name type="scientific">Senegalia massiliensis</name>
    <dbReference type="NCBI Taxonomy" id="1720316"/>
    <lineage>
        <taxon>Bacteria</taxon>
        <taxon>Bacillati</taxon>
        <taxon>Bacillota</taxon>
        <taxon>Clostridia</taxon>
        <taxon>Eubacteriales</taxon>
        <taxon>Clostridiaceae</taxon>
        <taxon>Senegalia</taxon>
    </lineage>
</organism>
<dbReference type="EMBL" id="QXXA01000007">
    <property type="protein sequence ID" value="NBI06620.1"/>
    <property type="molecule type" value="Genomic_DNA"/>
</dbReference>
<keyword evidence="2" id="KW-1133">Transmembrane helix</keyword>
<gene>
    <name evidence="3" type="ORF">D3Z33_07070</name>
</gene>
<keyword evidence="4" id="KW-1185">Reference proteome</keyword>
<dbReference type="RefSeq" id="WP_160197106.1">
    <property type="nucleotide sequence ID" value="NZ_QXXA01000007.1"/>
</dbReference>
<dbReference type="OrthoDB" id="2086226at2"/>
<protein>
    <submittedName>
        <fullName evidence="3">SHOCT domain-containing protein</fullName>
    </submittedName>
</protein>
<keyword evidence="2" id="KW-0812">Transmembrane</keyword>
<evidence type="ECO:0000256" key="1">
    <source>
        <dbReference type="SAM" id="Coils"/>
    </source>
</evidence>
<comment type="caution">
    <text evidence="3">The sequence shown here is derived from an EMBL/GenBank/DDBJ whole genome shotgun (WGS) entry which is preliminary data.</text>
</comment>
<proteinExistence type="predicted"/>
<dbReference type="AlphaFoldDB" id="A0A845QWX6"/>
<evidence type="ECO:0000313" key="4">
    <source>
        <dbReference type="Proteomes" id="UP000467132"/>
    </source>
</evidence>
<evidence type="ECO:0000313" key="3">
    <source>
        <dbReference type="EMBL" id="NBI06620.1"/>
    </source>
</evidence>
<accession>A0A845QWX6</accession>
<feature type="transmembrane region" description="Helical" evidence="2">
    <location>
        <begin position="6"/>
        <end position="39"/>
    </location>
</feature>
<reference evidence="3 4" key="1">
    <citation type="submission" date="2018-08" db="EMBL/GenBank/DDBJ databases">
        <title>Murine metabolic-syndrome-specific gut microbial biobank.</title>
        <authorList>
            <person name="Liu C."/>
        </authorList>
    </citation>
    <scope>NUCLEOTIDE SEQUENCE [LARGE SCALE GENOMIC DNA]</scope>
    <source>
        <strain evidence="3 4">583</strain>
    </source>
</reference>
<evidence type="ECO:0000256" key="2">
    <source>
        <dbReference type="SAM" id="Phobius"/>
    </source>
</evidence>
<sequence length="279" mass="31687">MGWGFIMLGLIVFLLFLSSPIIGIVSLVLFIIILITYGMATDKKRMEKMKEEQRIQEEKKEKEEQRLKVLMEKYEVPEETKSIKYKHGHPLIDKKNFHLKTWVTEDNLCLFDKTEGGVGKIVIPLDDIEYFNMRGEVYRENKISGGGVSGGGTSVGGAVAGGLIAGGVGAVVGSRKSVKGDPIKSETITHDNREVLLRINLDSKKYDIIFNNNAYQSLKELIPDKDYESIKNDYLIDQVNKKENDAIDKIKRLSLLRDEGILTEEEFRFKKKELLDKIN</sequence>
<name>A0A845QWX6_9CLOT</name>
<feature type="coiled-coil region" evidence="1">
    <location>
        <begin position="39"/>
        <end position="73"/>
    </location>
</feature>
<keyword evidence="1" id="KW-0175">Coiled coil</keyword>
<dbReference type="Proteomes" id="UP000467132">
    <property type="component" value="Unassembled WGS sequence"/>
</dbReference>
<keyword evidence="2" id="KW-0472">Membrane</keyword>